<sequence>MSAPRPLRPIPPRPTRRLFSAVALSLTAALALSACGGDAEPTTSAASGTAAPSGGQKLSGKVIWADFGGPTNKARQTTYFDGFTGDTGVEVVSTVEEDALADTMLNGGAGDYDAMHVGLDYAYKYKDNILSRPAGATLDQQLPEDIRDKAWGTFLVGHAQGYLTSTFPNGGPQTWADFWDVKKFPGKRAWPGTPGSYDSTCEVALLADGVAPDQLYPLDLDRCTKKLNELRPNMVFYNAYPEIQQLIASGTAAVALGPSGQYAALRNGGQDITVSWNQAVVAPNVMVTPAKAPNPDNILALAEWMSDPQRQAEFAKLTGYGPGNPDAFQHMTKETLANIVTAPEHDKIVWQNSLARAEQRDALLAWYTGWLAQ</sequence>
<dbReference type="GO" id="GO:0030288">
    <property type="term" value="C:outer membrane-bounded periplasmic space"/>
    <property type="evidence" value="ECO:0007669"/>
    <property type="project" value="TreeGrafter"/>
</dbReference>
<gene>
    <name evidence="6" type="ORF">Aple_002780</name>
</gene>
<reference evidence="6 7" key="1">
    <citation type="submission" date="2019-10" db="EMBL/GenBank/DDBJ databases">
        <title>Whole genome shotgun sequence of Acrocarpospora pleiomorpha NBRC 16267.</title>
        <authorList>
            <person name="Ichikawa N."/>
            <person name="Kimura A."/>
            <person name="Kitahashi Y."/>
            <person name="Komaki H."/>
            <person name="Oguchi A."/>
        </authorList>
    </citation>
    <scope>NUCLEOTIDE SEQUENCE [LARGE SCALE GENOMIC DNA]</scope>
    <source>
        <strain evidence="6 7">NBRC 16267</strain>
    </source>
</reference>
<dbReference type="OrthoDB" id="9815444at2"/>
<dbReference type="InterPro" id="IPR006311">
    <property type="entry name" value="TAT_signal"/>
</dbReference>
<evidence type="ECO:0000313" key="6">
    <source>
        <dbReference type="EMBL" id="GES17383.1"/>
    </source>
</evidence>
<evidence type="ECO:0000256" key="3">
    <source>
        <dbReference type="ARBA" id="ARBA00022729"/>
    </source>
</evidence>
<dbReference type="EMBL" id="BLAF01000004">
    <property type="protein sequence ID" value="GES17383.1"/>
    <property type="molecule type" value="Genomic_DNA"/>
</dbReference>
<evidence type="ECO:0000256" key="4">
    <source>
        <dbReference type="ARBA" id="ARBA00022764"/>
    </source>
</evidence>
<dbReference type="Pfam" id="PF13416">
    <property type="entry name" value="SBP_bac_8"/>
    <property type="match status" value="1"/>
</dbReference>
<dbReference type="SUPFAM" id="SSF53850">
    <property type="entry name" value="Periplasmic binding protein-like II"/>
    <property type="match status" value="1"/>
</dbReference>
<dbReference type="GO" id="GO:0030975">
    <property type="term" value="F:thiamine binding"/>
    <property type="evidence" value="ECO:0007669"/>
    <property type="project" value="TreeGrafter"/>
</dbReference>
<feature type="signal peptide" evidence="5">
    <location>
        <begin position="1"/>
        <end position="39"/>
    </location>
</feature>
<dbReference type="GO" id="GO:0030976">
    <property type="term" value="F:thiamine pyrophosphate binding"/>
    <property type="evidence" value="ECO:0007669"/>
    <property type="project" value="TreeGrafter"/>
</dbReference>
<name>A0A5M3XEM8_9ACTN</name>
<dbReference type="PANTHER" id="PTHR30006">
    <property type="entry name" value="THIAMINE-BINDING PERIPLASMIC PROTEIN-RELATED"/>
    <property type="match status" value="1"/>
</dbReference>
<proteinExistence type="predicted"/>
<keyword evidence="2" id="KW-0813">Transport</keyword>
<comment type="caution">
    <text evidence="6">The sequence shown here is derived from an EMBL/GenBank/DDBJ whole genome shotgun (WGS) entry which is preliminary data.</text>
</comment>
<dbReference type="PROSITE" id="PS51318">
    <property type="entry name" value="TAT"/>
    <property type="match status" value="1"/>
</dbReference>
<keyword evidence="7" id="KW-1185">Reference proteome</keyword>
<evidence type="ECO:0000256" key="1">
    <source>
        <dbReference type="ARBA" id="ARBA00004418"/>
    </source>
</evidence>
<dbReference type="InterPro" id="IPR006059">
    <property type="entry name" value="SBP"/>
</dbReference>
<evidence type="ECO:0000256" key="2">
    <source>
        <dbReference type="ARBA" id="ARBA00022448"/>
    </source>
</evidence>
<organism evidence="6 7">
    <name type="scientific">Acrocarpospora pleiomorpha</name>
    <dbReference type="NCBI Taxonomy" id="90975"/>
    <lineage>
        <taxon>Bacteria</taxon>
        <taxon>Bacillati</taxon>
        <taxon>Actinomycetota</taxon>
        <taxon>Actinomycetes</taxon>
        <taxon>Streptosporangiales</taxon>
        <taxon>Streptosporangiaceae</taxon>
        <taxon>Acrocarpospora</taxon>
    </lineage>
</organism>
<dbReference type="Proteomes" id="UP000377595">
    <property type="component" value="Unassembled WGS sequence"/>
</dbReference>
<feature type="chain" id="PRO_5024367950" evidence="5">
    <location>
        <begin position="40"/>
        <end position="373"/>
    </location>
</feature>
<dbReference type="AlphaFoldDB" id="A0A5M3XEM8"/>
<protein>
    <submittedName>
        <fullName evidence="6">ABC transporter substrate-binding protein</fullName>
    </submittedName>
</protein>
<dbReference type="RefSeq" id="WP_155342564.1">
    <property type="nucleotide sequence ID" value="NZ_BAAAHM010000001.1"/>
</dbReference>
<dbReference type="Gene3D" id="3.40.190.10">
    <property type="entry name" value="Periplasmic binding protein-like II"/>
    <property type="match status" value="2"/>
</dbReference>
<evidence type="ECO:0000256" key="5">
    <source>
        <dbReference type="SAM" id="SignalP"/>
    </source>
</evidence>
<evidence type="ECO:0000313" key="7">
    <source>
        <dbReference type="Proteomes" id="UP000377595"/>
    </source>
</evidence>
<comment type="subcellular location">
    <subcellularLocation>
        <location evidence="1">Periplasm</location>
    </subcellularLocation>
</comment>
<keyword evidence="3 5" id="KW-0732">Signal</keyword>
<dbReference type="GO" id="GO:0015888">
    <property type="term" value="P:thiamine transport"/>
    <property type="evidence" value="ECO:0007669"/>
    <property type="project" value="TreeGrafter"/>
</dbReference>
<dbReference type="PROSITE" id="PS51257">
    <property type="entry name" value="PROKAR_LIPOPROTEIN"/>
    <property type="match status" value="1"/>
</dbReference>
<keyword evidence="4" id="KW-0574">Periplasm</keyword>
<dbReference type="PANTHER" id="PTHR30006:SF3">
    <property type="entry name" value="THIAMINE-BINDING PERIPLASMIC PROTEIN"/>
    <property type="match status" value="1"/>
</dbReference>
<accession>A0A5M3XEM8</accession>